<reference evidence="2" key="1">
    <citation type="submission" date="2022-11" db="EMBL/GenBank/DDBJ databases">
        <authorList>
            <person name="Petersen C."/>
        </authorList>
    </citation>
    <scope>NUCLEOTIDE SEQUENCE</scope>
    <source>
        <strain evidence="2">IBT 29864</strain>
    </source>
</reference>
<gene>
    <name evidence="2" type="ORF">N7496_006181</name>
</gene>
<dbReference type="AlphaFoldDB" id="A0A9W9V762"/>
<protein>
    <submittedName>
        <fullName evidence="2">Uncharacterized protein</fullName>
    </submittedName>
</protein>
<feature type="region of interest" description="Disordered" evidence="1">
    <location>
        <begin position="249"/>
        <end position="359"/>
    </location>
</feature>
<keyword evidence="3" id="KW-1185">Reference proteome</keyword>
<organism evidence="2 3">
    <name type="scientific">Penicillium cataractarum</name>
    <dbReference type="NCBI Taxonomy" id="2100454"/>
    <lineage>
        <taxon>Eukaryota</taxon>
        <taxon>Fungi</taxon>
        <taxon>Dikarya</taxon>
        <taxon>Ascomycota</taxon>
        <taxon>Pezizomycotina</taxon>
        <taxon>Eurotiomycetes</taxon>
        <taxon>Eurotiomycetidae</taxon>
        <taxon>Eurotiales</taxon>
        <taxon>Aspergillaceae</taxon>
        <taxon>Penicillium</taxon>
    </lineage>
</organism>
<sequence>MSLRLSFEDVAGEVFDSPHADHLKCGIPVGTFIPDSELAPSRATGKVILRHRRLVFFTFDELGNPKWEARELNYLGEPMSKVCPGVVFTTRNCRGNRNTDLFCEFRDMELVEFEREAFKFLAAKHQLDEEWNWPTYDIMRAEPYRRSLRQVQQERLEQGNYAVPTFNHNGLDDARRRESFLNRLEGIVQWEMDNKFAINTRWNHKSVEYAQERFLLASRAVDLFQKLLHDTQIACASDLSDTSYVPRVAHQQQKEAPAPGSLGSPFDIPEEPVWSPVGGQQIAAASTPGSAISPYPVPRAPFSTPVRMNDPQHMSTPTPNRNIRRMSGMDCAPDDHLPPSRQTGQLPPEPTTPTHTQSMNFDAGAQAGEVPWYPRMASTLRYLSVSSTLKSPKEMRGPLNHGRLAILAPDIPRPRRSSCRMCW</sequence>
<evidence type="ECO:0000313" key="3">
    <source>
        <dbReference type="Proteomes" id="UP001147782"/>
    </source>
</evidence>
<reference evidence="2" key="2">
    <citation type="journal article" date="2023" name="IMA Fungus">
        <title>Comparative genomic study of the Penicillium genus elucidates a diverse pangenome and 15 lateral gene transfer events.</title>
        <authorList>
            <person name="Petersen C."/>
            <person name="Sorensen T."/>
            <person name="Nielsen M.R."/>
            <person name="Sondergaard T.E."/>
            <person name="Sorensen J.L."/>
            <person name="Fitzpatrick D.A."/>
            <person name="Frisvad J.C."/>
            <person name="Nielsen K.L."/>
        </authorList>
    </citation>
    <scope>NUCLEOTIDE SEQUENCE</scope>
    <source>
        <strain evidence="2">IBT 29864</strain>
    </source>
</reference>
<feature type="compositionally biased region" description="Polar residues" evidence="1">
    <location>
        <begin position="312"/>
        <end position="321"/>
    </location>
</feature>
<name>A0A9W9V762_9EURO</name>
<evidence type="ECO:0000313" key="2">
    <source>
        <dbReference type="EMBL" id="KAJ5370089.1"/>
    </source>
</evidence>
<dbReference type="RefSeq" id="XP_056554523.1">
    <property type="nucleotide sequence ID" value="XM_056699110.1"/>
</dbReference>
<accession>A0A9W9V762</accession>
<comment type="caution">
    <text evidence="2">The sequence shown here is derived from an EMBL/GenBank/DDBJ whole genome shotgun (WGS) entry which is preliminary data.</text>
</comment>
<dbReference type="Proteomes" id="UP001147782">
    <property type="component" value="Unassembled WGS sequence"/>
</dbReference>
<dbReference type="EMBL" id="JAPZBS010000005">
    <property type="protein sequence ID" value="KAJ5370089.1"/>
    <property type="molecule type" value="Genomic_DNA"/>
</dbReference>
<evidence type="ECO:0000256" key="1">
    <source>
        <dbReference type="SAM" id="MobiDB-lite"/>
    </source>
</evidence>
<proteinExistence type="predicted"/>
<dbReference type="OrthoDB" id="4344153at2759"/>
<dbReference type="GeneID" id="81438289"/>